<dbReference type="Proteomes" id="UP001607303">
    <property type="component" value="Unassembled WGS sequence"/>
</dbReference>
<accession>A0ABD2BBR0</accession>
<sequence>MTKHIGNNNYGEHCSCTDKVYKNKISTLRYKPSLFSLSLRKAIKGQKFFIFDTSNSIKSSMGLRKQQPPSGETWVGITCDISKSKSKLCNASTTGRMAAYFYVKITTIFIKCENFYHTLTHLLSNVDREVDDITEAYIP</sequence>
<evidence type="ECO:0000313" key="2">
    <source>
        <dbReference type="Proteomes" id="UP001607303"/>
    </source>
</evidence>
<gene>
    <name evidence="1" type="ORF">V1477_015994</name>
</gene>
<dbReference type="AlphaFoldDB" id="A0ABD2BBR0"/>
<keyword evidence="2" id="KW-1185">Reference proteome</keyword>
<comment type="caution">
    <text evidence="1">The sequence shown here is derived from an EMBL/GenBank/DDBJ whole genome shotgun (WGS) entry which is preliminary data.</text>
</comment>
<reference evidence="1 2" key="1">
    <citation type="journal article" date="2024" name="Ann. Entomol. Soc. Am.">
        <title>Genomic analyses of the southern and eastern yellowjacket wasps (Hymenoptera: Vespidae) reveal evolutionary signatures of social life.</title>
        <authorList>
            <person name="Catto M.A."/>
            <person name="Caine P.B."/>
            <person name="Orr S.E."/>
            <person name="Hunt B.G."/>
            <person name="Goodisman M.A.D."/>
        </authorList>
    </citation>
    <scope>NUCLEOTIDE SEQUENCE [LARGE SCALE GENOMIC DNA]</scope>
    <source>
        <strain evidence="1">232</strain>
        <tissue evidence="1">Head and thorax</tissue>
    </source>
</reference>
<evidence type="ECO:0000313" key="1">
    <source>
        <dbReference type="EMBL" id="KAL2730183.1"/>
    </source>
</evidence>
<protein>
    <submittedName>
        <fullName evidence="1">Uncharacterized protein</fullName>
    </submittedName>
</protein>
<name>A0ABD2BBR0_VESMC</name>
<dbReference type="EMBL" id="JAYRBN010000091">
    <property type="protein sequence ID" value="KAL2730183.1"/>
    <property type="molecule type" value="Genomic_DNA"/>
</dbReference>
<organism evidence="1 2">
    <name type="scientific">Vespula maculifrons</name>
    <name type="common">Eastern yellow jacket</name>
    <name type="synonym">Wasp</name>
    <dbReference type="NCBI Taxonomy" id="7453"/>
    <lineage>
        <taxon>Eukaryota</taxon>
        <taxon>Metazoa</taxon>
        <taxon>Ecdysozoa</taxon>
        <taxon>Arthropoda</taxon>
        <taxon>Hexapoda</taxon>
        <taxon>Insecta</taxon>
        <taxon>Pterygota</taxon>
        <taxon>Neoptera</taxon>
        <taxon>Endopterygota</taxon>
        <taxon>Hymenoptera</taxon>
        <taxon>Apocrita</taxon>
        <taxon>Aculeata</taxon>
        <taxon>Vespoidea</taxon>
        <taxon>Vespidae</taxon>
        <taxon>Vespinae</taxon>
        <taxon>Vespula</taxon>
    </lineage>
</organism>
<proteinExistence type="predicted"/>